<keyword evidence="2" id="KW-1185">Reference proteome</keyword>
<dbReference type="AlphaFoldDB" id="A0A511X2Y8"/>
<organism evidence="1 2">
    <name type="scientific">Halolactibacillus alkaliphilus</name>
    <dbReference type="NCBI Taxonomy" id="442899"/>
    <lineage>
        <taxon>Bacteria</taxon>
        <taxon>Bacillati</taxon>
        <taxon>Bacillota</taxon>
        <taxon>Bacilli</taxon>
        <taxon>Bacillales</taxon>
        <taxon>Bacillaceae</taxon>
        <taxon>Halolactibacillus</taxon>
    </lineage>
</organism>
<dbReference type="EMBL" id="BJYE01000022">
    <property type="protein sequence ID" value="GEN57307.1"/>
    <property type="molecule type" value="Genomic_DNA"/>
</dbReference>
<evidence type="ECO:0000313" key="1">
    <source>
        <dbReference type="EMBL" id="GEN57307.1"/>
    </source>
</evidence>
<evidence type="ECO:0000313" key="2">
    <source>
        <dbReference type="Proteomes" id="UP000321400"/>
    </source>
</evidence>
<protein>
    <submittedName>
        <fullName evidence="1">Uncharacterized protein</fullName>
    </submittedName>
</protein>
<sequence length="68" mass="7430">MKEATVGTVRFKNIIPAQSKVGERKQGNVINLVFLIMNGLNTRLVENIVDVTQCTVKNQGSQGKLMGV</sequence>
<proteinExistence type="predicted"/>
<reference evidence="1 2" key="1">
    <citation type="submission" date="2019-07" db="EMBL/GenBank/DDBJ databases">
        <title>Whole genome shotgun sequence of Halolactibacillus alkaliphilus NBRC 103919.</title>
        <authorList>
            <person name="Hosoyama A."/>
            <person name="Uohara A."/>
            <person name="Ohji S."/>
            <person name="Ichikawa N."/>
        </authorList>
    </citation>
    <scope>NUCLEOTIDE SEQUENCE [LARGE SCALE GENOMIC DNA]</scope>
    <source>
        <strain evidence="1 2">NBRC 103919</strain>
    </source>
</reference>
<accession>A0A511X2Y8</accession>
<gene>
    <name evidence="1" type="ORF">HAL01_17710</name>
</gene>
<dbReference type="Proteomes" id="UP000321400">
    <property type="component" value="Unassembled WGS sequence"/>
</dbReference>
<comment type="caution">
    <text evidence="1">The sequence shown here is derived from an EMBL/GenBank/DDBJ whole genome shotgun (WGS) entry which is preliminary data.</text>
</comment>
<name>A0A511X2Y8_9BACI</name>